<reference evidence="3" key="1">
    <citation type="submission" date="2016-03" db="EMBL/GenBank/DDBJ databases">
        <authorList>
            <person name="Guldener U."/>
        </authorList>
    </citation>
    <scope>NUCLEOTIDE SEQUENCE [LARGE SCALE GENOMIC DNA]</scope>
    <source>
        <strain evidence="3">04CH-RAC-A.6.1</strain>
    </source>
</reference>
<dbReference type="AlphaFoldDB" id="A0A1E1KFU8"/>
<evidence type="ECO:0000256" key="1">
    <source>
        <dbReference type="SAM" id="Phobius"/>
    </source>
</evidence>
<keyword evidence="1" id="KW-0812">Transmembrane</keyword>
<keyword evidence="3" id="KW-1185">Reference proteome</keyword>
<evidence type="ECO:0000313" key="2">
    <source>
        <dbReference type="EMBL" id="CZS96889.1"/>
    </source>
</evidence>
<evidence type="ECO:0000313" key="3">
    <source>
        <dbReference type="Proteomes" id="UP000178912"/>
    </source>
</evidence>
<feature type="transmembrane region" description="Helical" evidence="1">
    <location>
        <begin position="54"/>
        <end position="71"/>
    </location>
</feature>
<keyword evidence="1" id="KW-1133">Transmembrane helix</keyword>
<protein>
    <recommendedName>
        <fullName evidence="4">Wax synthase domain-containing protein</fullName>
    </recommendedName>
</protein>
<organism evidence="2 3">
    <name type="scientific">Rhynchosporium agropyri</name>
    <dbReference type="NCBI Taxonomy" id="914238"/>
    <lineage>
        <taxon>Eukaryota</taxon>
        <taxon>Fungi</taxon>
        <taxon>Dikarya</taxon>
        <taxon>Ascomycota</taxon>
        <taxon>Pezizomycotina</taxon>
        <taxon>Leotiomycetes</taxon>
        <taxon>Helotiales</taxon>
        <taxon>Ploettnerulaceae</taxon>
        <taxon>Rhynchosporium</taxon>
    </lineage>
</organism>
<evidence type="ECO:0008006" key="4">
    <source>
        <dbReference type="Google" id="ProtNLM"/>
    </source>
</evidence>
<dbReference type="EMBL" id="FJUX01000028">
    <property type="protein sequence ID" value="CZS96889.1"/>
    <property type="molecule type" value="Genomic_DNA"/>
</dbReference>
<proteinExistence type="predicted"/>
<keyword evidence="1" id="KW-0472">Membrane</keyword>
<feature type="transmembrane region" description="Helical" evidence="1">
    <location>
        <begin position="186"/>
        <end position="209"/>
    </location>
</feature>
<dbReference type="OrthoDB" id="1077582at2759"/>
<name>A0A1E1KFU8_9HELO</name>
<gene>
    <name evidence="2" type="ORF">RAG0_06050</name>
</gene>
<accession>A0A1E1KFU8</accession>
<sequence>MDSLLNAMYAFAAAHVLLHAALLTPTSVLSHTKLAVSFVPLIWSCHFYAWNFGFGYISAIHALWSAELLLFRDPRKDFGLLHFETKPPAPSPLPAAATLDAMKDGNRREMNVASVNSKDGNKDKSKVITHVSHTTGWTEPYPQSLWKRFVWVSKLVLSLRYNGWVTSDSQKALFTSQLPPPRRSRLIFIIQKLCVVGCCFVVLDAVHYYQHFDPYMQIETSIDEAFPRRLGGFFARHYLGFLSPRCVRIMVFGLEQYCNFTLLGTTPAVVFVALGGIGLVDDFWGSVENWPLIHGEPLCDCAERSQGVLGRLLASVIPQLTHWTWKDSVKIIEPVPGINYLIRNPGSHSIWSLRHDLFSWSPQRLQDYQSNPMLIISMDPWRMRLVRNCSVTYSSHAGLQWIKVSLDFSLSESFKLDLDRTGSLPYCISGSR</sequence>
<dbReference type="Proteomes" id="UP000178912">
    <property type="component" value="Unassembled WGS sequence"/>
</dbReference>